<dbReference type="AlphaFoldDB" id="A0A090QVG2"/>
<protein>
    <submittedName>
        <fullName evidence="1">Uncharacterized protein</fullName>
    </submittedName>
</protein>
<accession>A0A090QVG2</accession>
<name>A0A090QVG2_9GAMM</name>
<evidence type="ECO:0000313" key="1">
    <source>
        <dbReference type="EMBL" id="GAL05844.1"/>
    </source>
</evidence>
<proteinExistence type="predicted"/>
<dbReference type="EMBL" id="BBMN01000008">
    <property type="protein sequence ID" value="GAL05844.1"/>
    <property type="molecule type" value="Genomic_DNA"/>
</dbReference>
<sequence length="52" mass="5457">MSRNALRHGVADVVDVNSVTTCPATVLGFLLPRVSWLSGAMAQLASAEQMGQ</sequence>
<gene>
    <name evidence="1" type="ORF">JCM19237_4917</name>
</gene>
<dbReference type="Proteomes" id="UP000029227">
    <property type="component" value="Unassembled WGS sequence"/>
</dbReference>
<evidence type="ECO:0000313" key="2">
    <source>
        <dbReference type="Proteomes" id="UP000029227"/>
    </source>
</evidence>
<comment type="caution">
    <text evidence="1">The sequence shown here is derived from an EMBL/GenBank/DDBJ whole genome shotgun (WGS) entry which is preliminary data.</text>
</comment>
<dbReference type="STRING" id="754436.JCM19237_4917"/>
<reference evidence="1 2" key="1">
    <citation type="journal article" date="2014" name="Genome Announc.">
        <title>Draft Genome Sequences of Two Vibrionaceae Species, Vibrio ponticus C121 and Photobacterium aphoticum C119, Isolated as Coral Reef Microbiota.</title>
        <authorList>
            <person name="Al-saari N."/>
            <person name="Meirelles P.M."/>
            <person name="Mino S."/>
            <person name="Suda W."/>
            <person name="Oshima K."/>
            <person name="Hattori M."/>
            <person name="Ohkuma M."/>
            <person name="Thompson F.L."/>
            <person name="Gomez-Gil B."/>
            <person name="Sawabe T."/>
            <person name="Sawabe T."/>
        </authorList>
    </citation>
    <scope>NUCLEOTIDE SEQUENCE [LARGE SCALE GENOMIC DNA]</scope>
    <source>
        <strain evidence="1 2">JCM 19237</strain>
    </source>
</reference>
<organism evidence="1 2">
    <name type="scientific">Photobacterium aphoticum</name>
    <dbReference type="NCBI Taxonomy" id="754436"/>
    <lineage>
        <taxon>Bacteria</taxon>
        <taxon>Pseudomonadati</taxon>
        <taxon>Pseudomonadota</taxon>
        <taxon>Gammaproteobacteria</taxon>
        <taxon>Vibrionales</taxon>
        <taxon>Vibrionaceae</taxon>
        <taxon>Photobacterium</taxon>
    </lineage>
</organism>